<dbReference type="InterPro" id="IPR029030">
    <property type="entry name" value="Caspase-like_dom_sf"/>
</dbReference>
<dbReference type="Pfam" id="PF00656">
    <property type="entry name" value="Peptidase_C14"/>
    <property type="match status" value="1"/>
</dbReference>
<dbReference type="SUPFAM" id="SSF52129">
    <property type="entry name" value="Caspase-like"/>
    <property type="match status" value="1"/>
</dbReference>
<reference evidence="2" key="1">
    <citation type="journal article" date="2015" name="PeerJ">
        <title>First genomic representation of candidate bacterial phylum KSB3 points to enhanced environmental sensing as a trigger of wastewater bulking.</title>
        <authorList>
            <person name="Sekiguchi Y."/>
            <person name="Ohashi A."/>
            <person name="Parks D.H."/>
            <person name="Yamauchi T."/>
            <person name="Tyson G.W."/>
            <person name="Hugenholtz P."/>
        </authorList>
    </citation>
    <scope>NUCLEOTIDE SEQUENCE [LARGE SCALE GENOMIC DNA]</scope>
</reference>
<evidence type="ECO:0000313" key="2">
    <source>
        <dbReference type="EMBL" id="GAK51594.1"/>
    </source>
</evidence>
<dbReference type="InterPro" id="IPR011600">
    <property type="entry name" value="Pept_C14_caspase"/>
</dbReference>
<sequence length="188" mass="20139">MACFEHGYALLIGVGTTHDPKLSLPATVADMLALRAILTDADFCGYPDNADHLRLLHDADATRENILDGLTWLQTQAERDQDATVIVYYSGHGGLLTDTHEYVLLPYETDRSNLAGSTLSAQAFTAALRAIPAKRLLTILDCCHAEGMATAKDADVSDDFLSVGVSKGIIADLKQGEGRAVFTSSKGQ</sequence>
<protein>
    <submittedName>
        <fullName evidence="2">Caspase domain protein, putative</fullName>
    </submittedName>
</protein>
<organism evidence="2">
    <name type="scientific">Candidatus Moduliflexus flocculans</name>
    <dbReference type="NCBI Taxonomy" id="1499966"/>
    <lineage>
        <taxon>Bacteria</taxon>
        <taxon>Candidatus Moduliflexota</taxon>
        <taxon>Candidatus Moduliflexia</taxon>
        <taxon>Candidatus Moduliflexales</taxon>
        <taxon>Candidatus Moduliflexaceae</taxon>
    </lineage>
</organism>
<dbReference type="EMBL" id="DF820457">
    <property type="protein sequence ID" value="GAK51594.1"/>
    <property type="molecule type" value="Genomic_DNA"/>
</dbReference>
<dbReference type="AlphaFoldDB" id="A0A081BMH8"/>
<name>A0A081BMH8_9BACT</name>
<dbReference type="HOGENOM" id="CLU_1438466_0_0_0"/>
<feature type="domain" description="Peptidase C14 caspase" evidence="1">
    <location>
        <begin position="7"/>
        <end position="152"/>
    </location>
</feature>
<gene>
    <name evidence="2" type="ORF">U14_02839</name>
</gene>
<dbReference type="GO" id="GO:0006508">
    <property type="term" value="P:proteolysis"/>
    <property type="evidence" value="ECO:0007669"/>
    <property type="project" value="InterPro"/>
</dbReference>
<evidence type="ECO:0000313" key="3">
    <source>
        <dbReference type="Proteomes" id="UP000030700"/>
    </source>
</evidence>
<proteinExistence type="predicted"/>
<dbReference type="Proteomes" id="UP000030700">
    <property type="component" value="Unassembled WGS sequence"/>
</dbReference>
<dbReference type="GO" id="GO:0004197">
    <property type="term" value="F:cysteine-type endopeptidase activity"/>
    <property type="evidence" value="ECO:0007669"/>
    <property type="project" value="InterPro"/>
</dbReference>
<keyword evidence="3" id="KW-1185">Reference proteome</keyword>
<dbReference type="Gene3D" id="3.40.50.1460">
    <property type="match status" value="1"/>
</dbReference>
<accession>A0A081BMH8</accession>
<dbReference type="STRING" id="1499966.U14_02839"/>
<evidence type="ECO:0000259" key="1">
    <source>
        <dbReference type="Pfam" id="PF00656"/>
    </source>
</evidence>